<feature type="chain" id="PRO_5005518251" evidence="1">
    <location>
        <begin position="19"/>
        <end position="105"/>
    </location>
</feature>
<dbReference type="AlphaFoldDB" id="A0A0K8RJ37"/>
<keyword evidence="1" id="KW-0732">Signal</keyword>
<evidence type="ECO:0000256" key="1">
    <source>
        <dbReference type="SAM" id="SignalP"/>
    </source>
</evidence>
<proteinExistence type="evidence at transcript level"/>
<reference evidence="2" key="1">
    <citation type="submission" date="2012-12" db="EMBL/GenBank/DDBJ databases">
        <title>Identification and characterization of a phenylalanine ammonia-lyase gene family in Isatis indigotica Fort.</title>
        <authorList>
            <person name="Liu Q."/>
            <person name="Chen J."/>
            <person name="Zhou X."/>
            <person name="Di P."/>
            <person name="Xiao Y."/>
            <person name="Xuan H."/>
            <person name="Zhang L."/>
            <person name="Chen W."/>
        </authorList>
    </citation>
    <scope>NUCLEOTIDE SEQUENCE</scope>
    <source>
        <tissue evidence="2">Salivary gland</tissue>
    </source>
</reference>
<accession>A0A0K8RJ37</accession>
<organism evidence="2">
    <name type="scientific">Ixodes ricinus</name>
    <name type="common">Common tick</name>
    <name type="synonym">Acarus ricinus</name>
    <dbReference type="NCBI Taxonomy" id="34613"/>
    <lineage>
        <taxon>Eukaryota</taxon>
        <taxon>Metazoa</taxon>
        <taxon>Ecdysozoa</taxon>
        <taxon>Arthropoda</taxon>
        <taxon>Chelicerata</taxon>
        <taxon>Arachnida</taxon>
        <taxon>Acari</taxon>
        <taxon>Parasitiformes</taxon>
        <taxon>Ixodida</taxon>
        <taxon>Ixodoidea</taxon>
        <taxon>Ixodidae</taxon>
        <taxon>Ixodinae</taxon>
        <taxon>Ixodes</taxon>
    </lineage>
</organism>
<feature type="signal peptide" evidence="1">
    <location>
        <begin position="1"/>
        <end position="18"/>
    </location>
</feature>
<evidence type="ECO:0000313" key="2">
    <source>
        <dbReference type="EMBL" id="JAA71117.1"/>
    </source>
</evidence>
<dbReference type="EMBL" id="GADI01002691">
    <property type="protein sequence ID" value="JAA71117.1"/>
    <property type="molecule type" value="mRNA"/>
</dbReference>
<sequence>MQLVVFAALLILPSFLSGELSATFDEVSNECEGSIVDGGTLACEKKGSHYSGYDLQLCIVKCANRKKVKLPDGVCLNGKVKDCTTEDVKRELKKWMLKIKKRSTK</sequence>
<name>A0A0K8RJ37_IXORI</name>
<protein>
    <submittedName>
        <fullName evidence="2">Putative ixodes 10 kDa peptide protein</fullName>
    </submittedName>
</protein>